<feature type="domain" description="DNA2/NAM7 helicase-like C-terminal" evidence="6">
    <location>
        <begin position="313"/>
        <end position="500"/>
    </location>
</feature>
<proteinExistence type="predicted"/>
<evidence type="ECO:0000256" key="1">
    <source>
        <dbReference type="ARBA" id="ARBA00022741"/>
    </source>
</evidence>
<evidence type="ECO:0000313" key="7">
    <source>
        <dbReference type="EMBL" id="OMJ77296.1"/>
    </source>
</evidence>
<dbReference type="InterPro" id="IPR047187">
    <property type="entry name" value="SF1_C_Upf1"/>
</dbReference>
<dbReference type="PANTHER" id="PTHR10887">
    <property type="entry name" value="DNA2/NAM7 HELICASE FAMILY"/>
    <property type="match status" value="1"/>
</dbReference>
<dbReference type="SUPFAM" id="SSF52540">
    <property type="entry name" value="P-loop containing nucleoside triphosphate hydrolases"/>
    <property type="match status" value="1"/>
</dbReference>
<dbReference type="Pfam" id="PF13086">
    <property type="entry name" value="AAA_11"/>
    <property type="match status" value="1"/>
</dbReference>
<dbReference type="InterPro" id="IPR041679">
    <property type="entry name" value="DNA2/NAM7-like_C"/>
</dbReference>
<protein>
    <recommendedName>
        <fullName evidence="9">AAA+ ATPase domain-containing protein</fullName>
    </recommendedName>
</protein>
<dbReference type="Pfam" id="PF13087">
    <property type="entry name" value="AAA_12"/>
    <property type="match status" value="1"/>
</dbReference>
<dbReference type="InterPro" id="IPR045055">
    <property type="entry name" value="DNA2/NAM7-like"/>
</dbReference>
<dbReference type="InterPro" id="IPR027417">
    <property type="entry name" value="P-loop_NTPase"/>
</dbReference>
<evidence type="ECO:0000256" key="3">
    <source>
        <dbReference type="ARBA" id="ARBA00022806"/>
    </source>
</evidence>
<dbReference type="AlphaFoldDB" id="A0A1R2BKL6"/>
<keyword evidence="8" id="KW-1185">Reference proteome</keyword>
<evidence type="ECO:0000256" key="2">
    <source>
        <dbReference type="ARBA" id="ARBA00022801"/>
    </source>
</evidence>
<dbReference type="OrthoDB" id="288175at2759"/>
<keyword evidence="1" id="KW-0547">Nucleotide-binding</keyword>
<dbReference type="FunFam" id="3.40.50.300:FF:000326">
    <property type="entry name" value="P-loop containing nucleoside triphosphate hydrolase"/>
    <property type="match status" value="1"/>
</dbReference>
<keyword evidence="3" id="KW-0347">Helicase</keyword>
<dbReference type="EMBL" id="MPUH01000583">
    <property type="protein sequence ID" value="OMJ77296.1"/>
    <property type="molecule type" value="Genomic_DNA"/>
</dbReference>
<evidence type="ECO:0000313" key="8">
    <source>
        <dbReference type="Proteomes" id="UP000187209"/>
    </source>
</evidence>
<reference evidence="7 8" key="1">
    <citation type="submission" date="2016-11" db="EMBL/GenBank/DDBJ databases">
        <title>The macronuclear genome of Stentor coeruleus: a giant cell with tiny introns.</title>
        <authorList>
            <person name="Slabodnick M."/>
            <person name="Ruby J.G."/>
            <person name="Reiff S.B."/>
            <person name="Swart E.C."/>
            <person name="Gosai S."/>
            <person name="Prabakaran S."/>
            <person name="Witkowska E."/>
            <person name="Larue G.E."/>
            <person name="Fisher S."/>
            <person name="Freeman R.M."/>
            <person name="Gunawardena J."/>
            <person name="Chu W."/>
            <person name="Stover N.A."/>
            <person name="Gregory B.D."/>
            <person name="Nowacki M."/>
            <person name="Derisi J."/>
            <person name="Roy S.W."/>
            <person name="Marshall W.F."/>
            <person name="Sood P."/>
        </authorList>
    </citation>
    <scope>NUCLEOTIDE SEQUENCE [LARGE SCALE GENOMIC DNA]</scope>
    <source>
        <strain evidence="7">WM001</strain>
    </source>
</reference>
<evidence type="ECO:0000259" key="6">
    <source>
        <dbReference type="Pfam" id="PF13087"/>
    </source>
</evidence>
<dbReference type="GO" id="GO:0016787">
    <property type="term" value="F:hydrolase activity"/>
    <property type="evidence" value="ECO:0007669"/>
    <property type="project" value="UniProtKB-KW"/>
</dbReference>
<keyword evidence="2" id="KW-0378">Hydrolase</keyword>
<dbReference type="Gene3D" id="3.40.50.300">
    <property type="entry name" value="P-loop containing nucleotide triphosphate hydrolases"/>
    <property type="match status" value="2"/>
</dbReference>
<dbReference type="Proteomes" id="UP000187209">
    <property type="component" value="Unassembled WGS sequence"/>
</dbReference>
<gene>
    <name evidence="7" type="ORF">SteCoe_23165</name>
</gene>
<dbReference type="GO" id="GO:0004386">
    <property type="term" value="F:helicase activity"/>
    <property type="evidence" value="ECO:0007669"/>
    <property type="project" value="UniProtKB-KW"/>
</dbReference>
<sequence length="594" mass="68243">MLREFKTIRLVEFLNLSQAILSPTSRSFPRAKTQSLDDFLSSIEQYYNSSQMDAIEKSCSMTSGIMLLQGPPGTGKTQTIKGILSGILDKHKDSTSILVCAPSNAAVDEIAKRVITDKLYSHDGKSKDNLNYLRIGNLKKTPVDIRDCKKPIRETPVEVERITLNYKTQELIKDYIVNTNLTSLMETQANLEKNIQSKQSTNFNQSASSEEKNSLNFKEKIINKDTLEQKKHVESVLLNSAHIVFTTLSGAGGKEMVLLKHDFDYVIVDEACQSVELSTLIPLQFNAKVLILIGDPNQLPATTFNLKSKKNKYSRSLFERLMLGGCRVNMLTVQYRMVDDICEFSSKAFYKSHLQSDDNNSVKSPSWVKSSGLWIFDLQTSQESQNNDETSIFNLKEIAFIRQIYRQISHLHKRNLNIGIITPYKKQALMIKDNLTEHYKDDWKIDIEVNTVDGFQGREKDIIIFSSVRSGDSLGFLTDKRRMNVAITRAKFALWIVGAVKCLEKNKYWEMLVSYCKEKQRVVSCKGFKEARRFFTEERNVREKVKRDISPYARKLNLKMDMDMELELDAQKVFRIKRLKKEIKVDGMIESKLW</sequence>
<dbReference type="PANTHER" id="PTHR10887:SF495">
    <property type="entry name" value="HELICASE SENATAXIN ISOFORM X1-RELATED"/>
    <property type="match status" value="1"/>
</dbReference>
<dbReference type="GO" id="GO:0005524">
    <property type="term" value="F:ATP binding"/>
    <property type="evidence" value="ECO:0007669"/>
    <property type="project" value="UniProtKB-KW"/>
</dbReference>
<comment type="caution">
    <text evidence="7">The sequence shown here is derived from an EMBL/GenBank/DDBJ whole genome shotgun (WGS) entry which is preliminary data.</text>
</comment>
<name>A0A1R2BKL6_9CILI</name>
<keyword evidence="4" id="KW-0067">ATP-binding</keyword>
<feature type="domain" description="DNA2/NAM7 helicase helicase" evidence="5">
    <location>
        <begin position="47"/>
        <end position="304"/>
    </location>
</feature>
<dbReference type="GO" id="GO:0005694">
    <property type="term" value="C:chromosome"/>
    <property type="evidence" value="ECO:0007669"/>
    <property type="project" value="UniProtKB-ARBA"/>
</dbReference>
<dbReference type="CDD" id="cd18042">
    <property type="entry name" value="DEXXQc_SETX"/>
    <property type="match status" value="1"/>
</dbReference>
<dbReference type="CDD" id="cd18808">
    <property type="entry name" value="SF1_C_Upf1"/>
    <property type="match status" value="1"/>
</dbReference>
<accession>A0A1R2BKL6</accession>
<evidence type="ECO:0008006" key="9">
    <source>
        <dbReference type="Google" id="ProtNLM"/>
    </source>
</evidence>
<organism evidence="7 8">
    <name type="scientific">Stentor coeruleus</name>
    <dbReference type="NCBI Taxonomy" id="5963"/>
    <lineage>
        <taxon>Eukaryota</taxon>
        <taxon>Sar</taxon>
        <taxon>Alveolata</taxon>
        <taxon>Ciliophora</taxon>
        <taxon>Postciliodesmatophora</taxon>
        <taxon>Heterotrichea</taxon>
        <taxon>Heterotrichida</taxon>
        <taxon>Stentoridae</taxon>
        <taxon>Stentor</taxon>
    </lineage>
</organism>
<evidence type="ECO:0000256" key="4">
    <source>
        <dbReference type="ARBA" id="ARBA00022840"/>
    </source>
</evidence>
<evidence type="ECO:0000259" key="5">
    <source>
        <dbReference type="Pfam" id="PF13086"/>
    </source>
</evidence>
<dbReference type="InterPro" id="IPR041677">
    <property type="entry name" value="DNA2/NAM7_AAA_11"/>
</dbReference>